<organism evidence="8 9">
    <name type="scientific">Spongiactinospora rosea</name>
    <dbReference type="NCBI Taxonomy" id="2248750"/>
    <lineage>
        <taxon>Bacteria</taxon>
        <taxon>Bacillati</taxon>
        <taxon>Actinomycetota</taxon>
        <taxon>Actinomycetes</taxon>
        <taxon>Streptosporangiales</taxon>
        <taxon>Streptosporangiaceae</taxon>
        <taxon>Spongiactinospora</taxon>
    </lineage>
</organism>
<dbReference type="PRINTS" id="PR00038">
    <property type="entry name" value="HTHLUXR"/>
</dbReference>
<dbReference type="PROSITE" id="PS50110">
    <property type="entry name" value="RESPONSE_REGULATORY"/>
    <property type="match status" value="1"/>
</dbReference>
<dbReference type="InterPro" id="IPR011006">
    <property type="entry name" value="CheY-like_superfamily"/>
</dbReference>
<evidence type="ECO:0000256" key="1">
    <source>
        <dbReference type="ARBA" id="ARBA00022553"/>
    </source>
</evidence>
<dbReference type="SMART" id="SM00421">
    <property type="entry name" value="HTH_LUXR"/>
    <property type="match status" value="1"/>
</dbReference>
<accession>A0A366LRW2</accession>
<dbReference type="EMBL" id="QMEY01000015">
    <property type="protein sequence ID" value="RBQ16705.1"/>
    <property type="molecule type" value="Genomic_DNA"/>
</dbReference>
<dbReference type="PANTHER" id="PTHR43214:SF24">
    <property type="entry name" value="TRANSCRIPTIONAL REGULATORY PROTEIN NARL-RELATED"/>
    <property type="match status" value="1"/>
</dbReference>
<dbReference type="AlphaFoldDB" id="A0A366LRW2"/>
<name>A0A366LRW2_9ACTN</name>
<dbReference type="InterPro" id="IPR000792">
    <property type="entry name" value="Tscrpt_reg_LuxR_C"/>
</dbReference>
<dbReference type="PROSITE" id="PS50043">
    <property type="entry name" value="HTH_LUXR_2"/>
    <property type="match status" value="1"/>
</dbReference>
<dbReference type="SUPFAM" id="SSF46894">
    <property type="entry name" value="C-terminal effector domain of the bipartite response regulators"/>
    <property type="match status" value="1"/>
</dbReference>
<evidence type="ECO:0000313" key="8">
    <source>
        <dbReference type="EMBL" id="RBQ16705.1"/>
    </source>
</evidence>
<keyword evidence="4" id="KW-0804">Transcription</keyword>
<keyword evidence="3 8" id="KW-0238">DNA-binding</keyword>
<dbReference type="PROSITE" id="PS00622">
    <property type="entry name" value="HTH_LUXR_1"/>
    <property type="match status" value="1"/>
</dbReference>
<dbReference type="CDD" id="cd06170">
    <property type="entry name" value="LuxR_C_like"/>
    <property type="match status" value="1"/>
</dbReference>
<keyword evidence="9" id="KW-1185">Reference proteome</keyword>
<dbReference type="Pfam" id="PF00196">
    <property type="entry name" value="GerE"/>
    <property type="match status" value="1"/>
</dbReference>
<protein>
    <submittedName>
        <fullName evidence="8">DNA-binding response regulator</fullName>
    </submittedName>
</protein>
<dbReference type="InterPro" id="IPR058245">
    <property type="entry name" value="NreC/VraR/RcsB-like_REC"/>
</dbReference>
<reference evidence="8 9" key="1">
    <citation type="submission" date="2018-06" db="EMBL/GenBank/DDBJ databases">
        <title>Sphaerisporangium craniellae sp. nov., isolated from a marine sponge in the South China Sea.</title>
        <authorList>
            <person name="Li L."/>
        </authorList>
    </citation>
    <scope>NUCLEOTIDE SEQUENCE [LARGE SCALE GENOMIC DNA]</scope>
    <source>
        <strain evidence="8 9">LHW63015</strain>
    </source>
</reference>
<keyword evidence="1 5" id="KW-0597">Phosphoprotein</keyword>
<dbReference type="Gene3D" id="3.40.50.2300">
    <property type="match status" value="1"/>
</dbReference>
<keyword evidence="2" id="KW-0805">Transcription regulation</keyword>
<dbReference type="Pfam" id="PF00072">
    <property type="entry name" value="Response_reg"/>
    <property type="match status" value="1"/>
</dbReference>
<dbReference type="InterPro" id="IPR016032">
    <property type="entry name" value="Sig_transdc_resp-reg_C-effctor"/>
</dbReference>
<gene>
    <name evidence="8" type="ORF">DP939_28920</name>
</gene>
<evidence type="ECO:0000259" key="6">
    <source>
        <dbReference type="PROSITE" id="PS50043"/>
    </source>
</evidence>
<dbReference type="CDD" id="cd17535">
    <property type="entry name" value="REC_NarL-like"/>
    <property type="match status" value="1"/>
</dbReference>
<dbReference type="Proteomes" id="UP000253303">
    <property type="component" value="Unassembled WGS sequence"/>
</dbReference>
<evidence type="ECO:0000256" key="4">
    <source>
        <dbReference type="ARBA" id="ARBA00023163"/>
    </source>
</evidence>
<dbReference type="InterPro" id="IPR039420">
    <property type="entry name" value="WalR-like"/>
</dbReference>
<dbReference type="GO" id="GO:0000160">
    <property type="term" value="P:phosphorelay signal transduction system"/>
    <property type="evidence" value="ECO:0007669"/>
    <property type="project" value="InterPro"/>
</dbReference>
<dbReference type="PANTHER" id="PTHR43214">
    <property type="entry name" value="TWO-COMPONENT RESPONSE REGULATOR"/>
    <property type="match status" value="1"/>
</dbReference>
<evidence type="ECO:0000256" key="5">
    <source>
        <dbReference type="PROSITE-ProRule" id="PRU00169"/>
    </source>
</evidence>
<dbReference type="GO" id="GO:0003677">
    <property type="term" value="F:DNA binding"/>
    <property type="evidence" value="ECO:0007669"/>
    <property type="project" value="UniProtKB-KW"/>
</dbReference>
<dbReference type="SUPFAM" id="SSF52172">
    <property type="entry name" value="CheY-like"/>
    <property type="match status" value="1"/>
</dbReference>
<dbReference type="GO" id="GO:0006355">
    <property type="term" value="P:regulation of DNA-templated transcription"/>
    <property type="evidence" value="ECO:0007669"/>
    <property type="project" value="InterPro"/>
</dbReference>
<dbReference type="SMART" id="SM00448">
    <property type="entry name" value="REC"/>
    <property type="match status" value="1"/>
</dbReference>
<dbReference type="InterPro" id="IPR001789">
    <property type="entry name" value="Sig_transdc_resp-reg_receiver"/>
</dbReference>
<evidence type="ECO:0000256" key="2">
    <source>
        <dbReference type="ARBA" id="ARBA00023015"/>
    </source>
</evidence>
<dbReference type="OrthoDB" id="4321060at2"/>
<proteinExistence type="predicted"/>
<evidence type="ECO:0000256" key="3">
    <source>
        <dbReference type="ARBA" id="ARBA00023125"/>
    </source>
</evidence>
<comment type="caution">
    <text evidence="8">The sequence shown here is derived from an EMBL/GenBank/DDBJ whole genome shotgun (WGS) entry which is preliminary data.</text>
</comment>
<evidence type="ECO:0000259" key="7">
    <source>
        <dbReference type="PROSITE" id="PS50110"/>
    </source>
</evidence>
<evidence type="ECO:0000313" key="9">
    <source>
        <dbReference type="Proteomes" id="UP000253303"/>
    </source>
</evidence>
<feature type="domain" description="HTH luxR-type" evidence="6">
    <location>
        <begin position="158"/>
        <end position="223"/>
    </location>
</feature>
<feature type="domain" description="Response regulatory" evidence="7">
    <location>
        <begin position="4"/>
        <end position="124"/>
    </location>
</feature>
<feature type="modified residue" description="4-aspartylphosphate" evidence="5">
    <location>
        <position position="55"/>
    </location>
</feature>
<dbReference type="RefSeq" id="WP_113983983.1">
    <property type="nucleotide sequence ID" value="NZ_QMEY01000015.1"/>
</dbReference>
<sequence length="227" mass="24159">MTIRILIADDQEIVRTALRVVIDRRTGLKVIGEAADGEEAVTRAAELRPDVILMDVRMPGTTGVEATRRITASWPHPGPPPRVLVLTTFDLDEYVYAALHAGADGFLLKNSEPDELAQAIRVVADGQAMLAPTVAKRLISAFSGLPAGLLPGGAQRPGADRLGALTDRELHVLILVARGLSNAQIAGSLQVTEATVKGRVNRILTRLGLDNRVQAAILAHRAGLVPD</sequence>